<gene>
    <name evidence="8" type="ORF">I9W82_000278</name>
</gene>
<dbReference type="AlphaFoldDB" id="A0A8H7ZKE1"/>
<keyword evidence="9" id="KW-1185">Reference proteome</keyword>
<dbReference type="InterPro" id="IPR025986">
    <property type="entry name" value="RPAP3-like_C"/>
</dbReference>
<keyword evidence="2 5" id="KW-0802">TPR repeat</keyword>
<dbReference type="SUPFAM" id="SSF48452">
    <property type="entry name" value="TPR-like"/>
    <property type="match status" value="1"/>
</dbReference>
<sequence>MHRAEHLKSEGNKAYKNHEYKRAAKIYRDAIQIDMRNPILYSNRAQCFLHLEDYERALKDTTSGLNLAQEGKIAVKLYYRQGVALVGLLRRQDAEKSFQNVLQLDPQNKEAKEQLSALSRNSPDKTDSEANSSPMRYLAALNHLDEDKKVKGYKYVLNIEETTYTELFQDTGVDVEFLEFYLHAARYALTKPLIEHPNNVILNHLRVFSGFKKFDLAMQTCGTPLKQDILNIVQNRAPQLLKQYSELIK</sequence>
<proteinExistence type="inferred from homology"/>
<feature type="domain" description="RNA-polymerase II-associated protein 3-like C-terminal" evidence="7">
    <location>
        <begin position="132"/>
        <end position="222"/>
    </location>
</feature>
<dbReference type="InterPro" id="IPR019734">
    <property type="entry name" value="TPR_rpt"/>
</dbReference>
<reference evidence="8 9" key="1">
    <citation type="submission" date="2020-12" db="EMBL/GenBank/DDBJ databases">
        <title>Effect of drift, selection, and recombination on the evolution of hybrid genomes in Candida yeast pathogens.</title>
        <authorList>
            <person name="Mixao V."/>
            <person name="Ksiezopolska E."/>
            <person name="Saus E."/>
            <person name="Boekhout T."/>
            <person name="Gacser A."/>
            <person name="Gabaldon T."/>
        </authorList>
    </citation>
    <scope>NUCLEOTIDE SEQUENCE [LARGE SCALE GENOMIC DNA]</scope>
    <source>
        <strain evidence="8 9">BP57</strain>
    </source>
</reference>
<feature type="repeat" description="TPR" evidence="5">
    <location>
        <begin position="75"/>
        <end position="108"/>
    </location>
</feature>
<dbReference type="OrthoDB" id="10250354at2759"/>
<evidence type="ECO:0000256" key="5">
    <source>
        <dbReference type="PROSITE-ProRule" id="PRU00339"/>
    </source>
</evidence>
<dbReference type="PROSITE" id="PS50005">
    <property type="entry name" value="TPR"/>
    <property type="match status" value="1"/>
</dbReference>
<evidence type="ECO:0000256" key="6">
    <source>
        <dbReference type="SAM" id="MobiDB-lite"/>
    </source>
</evidence>
<dbReference type="GeneID" id="93648907"/>
<dbReference type="Pfam" id="PF13877">
    <property type="entry name" value="RPAP3_C"/>
    <property type="match status" value="1"/>
</dbReference>
<evidence type="ECO:0000256" key="2">
    <source>
        <dbReference type="ARBA" id="ARBA00022803"/>
    </source>
</evidence>
<comment type="similarity">
    <text evidence="3">Belongs to the RPAP3 family.</text>
</comment>
<dbReference type="RefSeq" id="XP_067550304.1">
    <property type="nucleotide sequence ID" value="XM_067691672.1"/>
</dbReference>
<dbReference type="GO" id="GO:0101031">
    <property type="term" value="C:protein folding chaperone complex"/>
    <property type="evidence" value="ECO:0007669"/>
    <property type="project" value="TreeGrafter"/>
</dbReference>
<feature type="region of interest" description="Disordered" evidence="6">
    <location>
        <begin position="112"/>
        <end position="132"/>
    </location>
</feature>
<dbReference type="Proteomes" id="UP000669133">
    <property type="component" value="Unassembled WGS sequence"/>
</dbReference>
<evidence type="ECO:0000313" key="9">
    <source>
        <dbReference type="Proteomes" id="UP000669133"/>
    </source>
</evidence>
<evidence type="ECO:0000259" key="7">
    <source>
        <dbReference type="Pfam" id="PF13877"/>
    </source>
</evidence>
<dbReference type="InterPro" id="IPR011990">
    <property type="entry name" value="TPR-like_helical_dom_sf"/>
</dbReference>
<organism evidence="8 9">
    <name type="scientific">Candida metapsilosis</name>
    <dbReference type="NCBI Taxonomy" id="273372"/>
    <lineage>
        <taxon>Eukaryota</taxon>
        <taxon>Fungi</taxon>
        <taxon>Dikarya</taxon>
        <taxon>Ascomycota</taxon>
        <taxon>Saccharomycotina</taxon>
        <taxon>Pichiomycetes</taxon>
        <taxon>Debaryomycetaceae</taxon>
        <taxon>Candida/Lodderomyces clade</taxon>
        <taxon>Candida</taxon>
    </lineage>
</organism>
<evidence type="ECO:0000256" key="3">
    <source>
        <dbReference type="ARBA" id="ARBA00038275"/>
    </source>
</evidence>
<dbReference type="Gene3D" id="1.25.40.10">
    <property type="entry name" value="Tetratricopeptide repeat domain"/>
    <property type="match status" value="1"/>
</dbReference>
<dbReference type="PANTHER" id="PTHR46423">
    <property type="entry name" value="RNA POLYMERASE II-ASSOCIATED PROTEIN 3"/>
    <property type="match status" value="1"/>
</dbReference>
<evidence type="ECO:0000256" key="1">
    <source>
        <dbReference type="ARBA" id="ARBA00022737"/>
    </source>
</evidence>
<dbReference type="SMART" id="SM00028">
    <property type="entry name" value="TPR"/>
    <property type="match status" value="3"/>
</dbReference>
<protein>
    <recommendedName>
        <fullName evidence="4">RNA polymerase II-associated protein 3</fullName>
    </recommendedName>
</protein>
<accession>A0A8H7ZKE1</accession>
<dbReference type="EMBL" id="JAEOAQ010000001">
    <property type="protein sequence ID" value="KAG5421188.1"/>
    <property type="molecule type" value="Genomic_DNA"/>
</dbReference>
<keyword evidence="1" id="KW-0677">Repeat</keyword>
<evidence type="ECO:0000256" key="4">
    <source>
        <dbReference type="ARBA" id="ARBA00040133"/>
    </source>
</evidence>
<evidence type="ECO:0000313" key="8">
    <source>
        <dbReference type="EMBL" id="KAG5421188.1"/>
    </source>
</evidence>
<dbReference type="InterPro" id="IPR051966">
    <property type="entry name" value="RPAP3"/>
</dbReference>
<name>A0A8H7ZKE1_9ASCO</name>
<dbReference type="PANTHER" id="PTHR46423:SF1">
    <property type="entry name" value="RNA POLYMERASE II-ASSOCIATED PROTEIN 3"/>
    <property type="match status" value="1"/>
</dbReference>
<comment type="caution">
    <text evidence="8">The sequence shown here is derived from an EMBL/GenBank/DDBJ whole genome shotgun (WGS) entry which is preliminary data.</text>
</comment>